<accession>A0ABS8EBW1</accession>
<feature type="chain" id="PRO_5047134524" evidence="1">
    <location>
        <begin position="24"/>
        <end position="152"/>
    </location>
</feature>
<protein>
    <submittedName>
        <fullName evidence="3">DUF6299 family protein</fullName>
    </submittedName>
</protein>
<name>A0ABS8EBW1_9ACTN</name>
<comment type="caution">
    <text evidence="3">The sequence shown here is derived from an EMBL/GenBank/DDBJ whole genome shotgun (WGS) entry which is preliminary data.</text>
</comment>
<evidence type="ECO:0000256" key="1">
    <source>
        <dbReference type="SAM" id="SignalP"/>
    </source>
</evidence>
<dbReference type="InterPro" id="IPR046266">
    <property type="entry name" value="DUF6299"/>
</dbReference>
<gene>
    <name evidence="3" type="ORF">K7B10_23680</name>
</gene>
<reference evidence="3 4" key="1">
    <citation type="submission" date="2021-08" db="EMBL/GenBank/DDBJ databases">
        <title>Genomic Architecture of Streptomyces flavotricini NGL1 and Streptomyces erythrochromogenes HMS4 With Differential Plant Beneficial attributes and laccase production capabilities.</title>
        <authorList>
            <person name="Salwan R."/>
            <person name="Kaur R."/>
            <person name="Sharma V."/>
        </authorList>
    </citation>
    <scope>NUCLEOTIDE SEQUENCE [LARGE SCALE GENOMIC DNA]</scope>
    <source>
        <strain evidence="3 4">NGL1</strain>
    </source>
</reference>
<feature type="signal peptide" evidence="1">
    <location>
        <begin position="1"/>
        <end position="23"/>
    </location>
</feature>
<dbReference type="RefSeq" id="WP_229338948.1">
    <property type="nucleotide sequence ID" value="NZ_JAINUL010000001.1"/>
</dbReference>
<sequence>MRVPTRRLAVTVLSALAAATAFTAPADARSHQNAISVRGVGHISEGHVTLYGTYACAPSSPRGVQIQVTLTQDAGDRATTRLGFGGQEAECDGQEHDWSASADADRDLVNLHPGAAAAQARLQTASLHSGFKLSVSSLAQADRDVLLEEKHR</sequence>
<evidence type="ECO:0000313" key="4">
    <source>
        <dbReference type="Proteomes" id="UP001520654"/>
    </source>
</evidence>
<proteinExistence type="predicted"/>
<organism evidence="3 4">
    <name type="scientific">Streptomyces flavotricini</name>
    <dbReference type="NCBI Taxonomy" id="66888"/>
    <lineage>
        <taxon>Bacteria</taxon>
        <taxon>Bacillati</taxon>
        <taxon>Actinomycetota</taxon>
        <taxon>Actinomycetes</taxon>
        <taxon>Kitasatosporales</taxon>
        <taxon>Streptomycetaceae</taxon>
        <taxon>Streptomyces</taxon>
    </lineage>
</organism>
<evidence type="ECO:0000313" key="3">
    <source>
        <dbReference type="EMBL" id="MCC0097724.1"/>
    </source>
</evidence>
<evidence type="ECO:0000259" key="2">
    <source>
        <dbReference type="Pfam" id="PF19816"/>
    </source>
</evidence>
<dbReference type="Pfam" id="PF19816">
    <property type="entry name" value="DUF6299"/>
    <property type="match status" value="1"/>
</dbReference>
<dbReference type="Proteomes" id="UP001520654">
    <property type="component" value="Unassembled WGS sequence"/>
</dbReference>
<keyword evidence="1" id="KW-0732">Signal</keyword>
<dbReference type="EMBL" id="JAINUL010000001">
    <property type="protein sequence ID" value="MCC0097724.1"/>
    <property type="molecule type" value="Genomic_DNA"/>
</dbReference>
<keyword evidence="4" id="KW-1185">Reference proteome</keyword>
<feature type="domain" description="DUF6299" evidence="2">
    <location>
        <begin position="33"/>
        <end position="149"/>
    </location>
</feature>